<keyword evidence="3" id="KW-0813">Transport</keyword>
<evidence type="ECO:0000256" key="8">
    <source>
        <dbReference type="SAM" id="MobiDB-lite"/>
    </source>
</evidence>
<evidence type="ECO:0000256" key="5">
    <source>
        <dbReference type="ARBA" id="ARBA00022970"/>
    </source>
</evidence>
<dbReference type="EMBL" id="VEPZ02000193">
    <property type="protein sequence ID" value="KAE8731647.1"/>
    <property type="molecule type" value="Genomic_DNA"/>
</dbReference>
<evidence type="ECO:0000313" key="9">
    <source>
        <dbReference type="EMBL" id="KAE8731647.1"/>
    </source>
</evidence>
<feature type="region of interest" description="Disordered" evidence="8">
    <location>
        <begin position="1"/>
        <end position="50"/>
    </location>
</feature>
<sequence>MALTRAIPLRRPSSHAGSHCVCSGRLDNHAEGGDAERDVESGENESESTKPVKIYEEKILVIMAGDEKPTFLATPVCTKASPFGDKYGKPEENEGPEKPANGEKVKEEMGRDDDERLSIITETMKTTRTMTANQPRTKIKPSENVNVDEKKSSSLPKSHLSSRKQSKFNYSSP</sequence>
<keyword evidence="6" id="KW-1133">Transmembrane helix</keyword>
<protein>
    <submittedName>
        <fullName evidence="9">Protein GLUTAMINE DUMPER 5</fullName>
    </submittedName>
</protein>
<name>A0A6A3CSY0_HIBSY</name>
<dbReference type="GO" id="GO:0006865">
    <property type="term" value="P:amino acid transport"/>
    <property type="evidence" value="ECO:0007669"/>
    <property type="project" value="UniProtKB-KW"/>
</dbReference>
<evidence type="ECO:0000256" key="3">
    <source>
        <dbReference type="ARBA" id="ARBA00022448"/>
    </source>
</evidence>
<keyword evidence="4" id="KW-0812">Transmembrane</keyword>
<evidence type="ECO:0000256" key="1">
    <source>
        <dbReference type="ARBA" id="ARBA00004167"/>
    </source>
</evidence>
<dbReference type="PANTHER" id="PTHR33228:SF49">
    <property type="entry name" value="PROTEIN GLUTAMINE DUMPER 5"/>
    <property type="match status" value="1"/>
</dbReference>
<dbReference type="Proteomes" id="UP000436088">
    <property type="component" value="Unassembled WGS sequence"/>
</dbReference>
<dbReference type="PANTHER" id="PTHR33228">
    <property type="entry name" value="PROTEIN GLUTAMINE DUMPER 4-RELATED"/>
    <property type="match status" value="1"/>
</dbReference>
<proteinExistence type="inferred from homology"/>
<comment type="similarity">
    <text evidence="2">Belongs to the GLUTAMINE DUMPER 1 (TC 9.B.60) family.</text>
</comment>
<feature type="compositionally biased region" description="Low complexity" evidence="8">
    <location>
        <begin position="121"/>
        <end position="131"/>
    </location>
</feature>
<comment type="subcellular location">
    <subcellularLocation>
        <location evidence="1">Membrane</location>
        <topology evidence="1">Single-pass membrane protein</topology>
    </subcellularLocation>
</comment>
<comment type="caution">
    <text evidence="9">The sequence shown here is derived from an EMBL/GenBank/DDBJ whole genome shotgun (WGS) entry which is preliminary data.</text>
</comment>
<evidence type="ECO:0000256" key="7">
    <source>
        <dbReference type="ARBA" id="ARBA00023136"/>
    </source>
</evidence>
<feature type="compositionally biased region" description="Basic and acidic residues" evidence="8">
    <location>
        <begin position="26"/>
        <end position="40"/>
    </location>
</feature>
<evidence type="ECO:0000256" key="6">
    <source>
        <dbReference type="ARBA" id="ARBA00022989"/>
    </source>
</evidence>
<feature type="compositionally biased region" description="Basic and acidic residues" evidence="8">
    <location>
        <begin position="86"/>
        <end position="117"/>
    </location>
</feature>
<reference evidence="9" key="1">
    <citation type="submission" date="2019-09" db="EMBL/GenBank/DDBJ databases">
        <title>Draft genome information of white flower Hibiscus syriacus.</title>
        <authorList>
            <person name="Kim Y.-M."/>
        </authorList>
    </citation>
    <scope>NUCLEOTIDE SEQUENCE [LARGE SCALE GENOMIC DNA]</scope>
    <source>
        <strain evidence="9">YM2019G1</strain>
    </source>
</reference>
<dbReference type="GO" id="GO:0080143">
    <property type="term" value="P:regulation of amino acid export"/>
    <property type="evidence" value="ECO:0007669"/>
    <property type="project" value="InterPro"/>
</dbReference>
<dbReference type="GO" id="GO:0016020">
    <property type="term" value="C:membrane"/>
    <property type="evidence" value="ECO:0007669"/>
    <property type="project" value="UniProtKB-SubCell"/>
</dbReference>
<gene>
    <name evidence="9" type="ORF">F3Y22_tig00002793pilonHSYRG00189</name>
</gene>
<accession>A0A6A3CSY0</accession>
<evidence type="ECO:0000256" key="4">
    <source>
        <dbReference type="ARBA" id="ARBA00022692"/>
    </source>
</evidence>
<evidence type="ECO:0000313" key="10">
    <source>
        <dbReference type="Proteomes" id="UP000436088"/>
    </source>
</evidence>
<dbReference type="InterPro" id="IPR040359">
    <property type="entry name" value="GDU"/>
</dbReference>
<organism evidence="9 10">
    <name type="scientific">Hibiscus syriacus</name>
    <name type="common">Rose of Sharon</name>
    <dbReference type="NCBI Taxonomy" id="106335"/>
    <lineage>
        <taxon>Eukaryota</taxon>
        <taxon>Viridiplantae</taxon>
        <taxon>Streptophyta</taxon>
        <taxon>Embryophyta</taxon>
        <taxon>Tracheophyta</taxon>
        <taxon>Spermatophyta</taxon>
        <taxon>Magnoliopsida</taxon>
        <taxon>eudicotyledons</taxon>
        <taxon>Gunneridae</taxon>
        <taxon>Pentapetalae</taxon>
        <taxon>rosids</taxon>
        <taxon>malvids</taxon>
        <taxon>Malvales</taxon>
        <taxon>Malvaceae</taxon>
        <taxon>Malvoideae</taxon>
        <taxon>Hibiscus</taxon>
    </lineage>
</organism>
<keyword evidence="10" id="KW-1185">Reference proteome</keyword>
<evidence type="ECO:0000256" key="2">
    <source>
        <dbReference type="ARBA" id="ARBA00009977"/>
    </source>
</evidence>
<feature type="region of interest" description="Disordered" evidence="8">
    <location>
        <begin position="76"/>
        <end position="173"/>
    </location>
</feature>
<dbReference type="AlphaFoldDB" id="A0A6A3CSY0"/>
<keyword evidence="5" id="KW-0029">Amino-acid transport</keyword>
<keyword evidence="7" id="KW-0472">Membrane</keyword>